<dbReference type="Proteomes" id="UP000221653">
    <property type="component" value="Unassembled WGS sequence"/>
</dbReference>
<dbReference type="PANTHER" id="PTHR43179:SF7">
    <property type="entry name" value="RHAMNOSYLTRANSFERASE WBBL"/>
    <property type="match status" value="1"/>
</dbReference>
<dbReference type="GO" id="GO:0016740">
    <property type="term" value="F:transferase activity"/>
    <property type="evidence" value="ECO:0007669"/>
    <property type="project" value="UniProtKB-KW"/>
</dbReference>
<dbReference type="InterPro" id="IPR001173">
    <property type="entry name" value="Glyco_trans_2-like"/>
</dbReference>
<dbReference type="InterPro" id="IPR029044">
    <property type="entry name" value="Nucleotide-diphossugar_trans"/>
</dbReference>
<proteinExistence type="predicted"/>
<protein>
    <submittedName>
        <fullName evidence="2">N-acetylglucosaminyl-diphospho-decaprenol L-rhamnosyltransferase</fullName>
    </submittedName>
</protein>
<name>A0A2A9DLQ3_9CORY</name>
<dbReference type="OrthoDB" id="9771846at2"/>
<dbReference type="Gene3D" id="3.90.550.10">
    <property type="entry name" value="Spore Coat Polysaccharide Biosynthesis Protein SpsA, Chain A"/>
    <property type="match status" value="1"/>
</dbReference>
<dbReference type="SUPFAM" id="SSF53448">
    <property type="entry name" value="Nucleotide-diphospho-sugar transferases"/>
    <property type="match status" value="1"/>
</dbReference>
<dbReference type="EMBL" id="PDJF01000001">
    <property type="protein sequence ID" value="PFG27105.1"/>
    <property type="molecule type" value="Genomic_DNA"/>
</dbReference>
<sequence length="298" mass="32576">MSSHAPKKATESSAPTLGVVTVTFSPGEHLGKLVDSLPTATDRDVQLILADNGSTDGSPEEQARKHPDWVTFFPTGGNIGYGAAMNEGAAQLRGEVASDYLLLVNPDVVFHEGAIDAMIRCAEAHPRAGVVGPKIIDIDGSIYPSARAIPTLRNGIGHALLSSVWPNNPWTRAYKDGERMDSEREAGWLSGSCMLVRWDAFEEVGGFDERYFMYLEDVDLCDRLGRAGWSSVWCPDAVIEHARGHVASTHTAITVPAHHDSAYRFLADRLPAWWQAPVRWVLKVGLKVRSALIQRNAH</sequence>
<dbReference type="AlphaFoldDB" id="A0A2A9DLQ3"/>
<keyword evidence="2" id="KW-0808">Transferase</keyword>
<evidence type="ECO:0000313" key="3">
    <source>
        <dbReference type="Proteomes" id="UP000221653"/>
    </source>
</evidence>
<feature type="domain" description="Glycosyltransferase 2-like" evidence="1">
    <location>
        <begin position="19"/>
        <end position="200"/>
    </location>
</feature>
<evidence type="ECO:0000259" key="1">
    <source>
        <dbReference type="Pfam" id="PF00535"/>
    </source>
</evidence>
<dbReference type="CDD" id="cd04186">
    <property type="entry name" value="GT_2_like_c"/>
    <property type="match status" value="1"/>
</dbReference>
<dbReference type="PANTHER" id="PTHR43179">
    <property type="entry name" value="RHAMNOSYLTRANSFERASE WBBL"/>
    <property type="match status" value="1"/>
</dbReference>
<accession>A0A2A9DLQ3</accession>
<comment type="caution">
    <text evidence="2">The sequence shown here is derived from an EMBL/GenBank/DDBJ whole genome shotgun (WGS) entry which is preliminary data.</text>
</comment>
<keyword evidence="3" id="KW-1185">Reference proteome</keyword>
<dbReference type="STRING" id="1724.GCA_001044175_00262"/>
<gene>
    <name evidence="2" type="ORF">ATK06_0153</name>
</gene>
<evidence type="ECO:0000313" key="2">
    <source>
        <dbReference type="EMBL" id="PFG27105.1"/>
    </source>
</evidence>
<dbReference type="Pfam" id="PF00535">
    <property type="entry name" value="Glycos_transf_2"/>
    <property type="match status" value="1"/>
</dbReference>
<reference evidence="2 3" key="1">
    <citation type="submission" date="2017-10" db="EMBL/GenBank/DDBJ databases">
        <title>Sequencing the genomes of 1000 actinobacteria strains.</title>
        <authorList>
            <person name="Klenk H.-P."/>
        </authorList>
    </citation>
    <scope>NUCLEOTIDE SEQUENCE [LARGE SCALE GENOMIC DNA]</scope>
    <source>
        <strain evidence="2 3">DSM 20688</strain>
    </source>
</reference>
<dbReference type="RefSeq" id="WP_098388679.1">
    <property type="nucleotide sequence ID" value="NZ_LS483464.1"/>
</dbReference>
<organism evidence="2 3">
    <name type="scientific">Corynebacterium renale</name>
    <dbReference type="NCBI Taxonomy" id="1724"/>
    <lineage>
        <taxon>Bacteria</taxon>
        <taxon>Bacillati</taxon>
        <taxon>Actinomycetota</taxon>
        <taxon>Actinomycetes</taxon>
        <taxon>Mycobacteriales</taxon>
        <taxon>Corynebacteriaceae</taxon>
        <taxon>Corynebacterium</taxon>
    </lineage>
</organism>